<accession>A0ABZ0NIY2</accession>
<dbReference type="EMBL" id="CP134186">
    <property type="protein sequence ID" value="WPA99490.1"/>
    <property type="molecule type" value="Genomic_DNA"/>
</dbReference>
<dbReference type="PANTHER" id="PTHR24148">
    <property type="entry name" value="ANKYRIN REPEAT DOMAIN-CONTAINING PROTEIN 39 HOMOLOG-RELATED"/>
    <property type="match status" value="1"/>
</dbReference>
<reference evidence="2 3" key="1">
    <citation type="submission" date="2023-09" db="EMBL/GenBank/DDBJ databases">
        <title>Complete-Gapless Cercospora beticola genome.</title>
        <authorList>
            <person name="Wyatt N.A."/>
            <person name="Spanner R.E."/>
            <person name="Bolton M.D."/>
        </authorList>
    </citation>
    <scope>NUCLEOTIDE SEQUENCE [LARGE SCALE GENOMIC DNA]</scope>
    <source>
        <strain evidence="2">Cb09-40</strain>
    </source>
</reference>
<dbReference type="Proteomes" id="UP001302367">
    <property type="component" value="Chromosome 3"/>
</dbReference>
<dbReference type="InterPro" id="IPR010730">
    <property type="entry name" value="HET"/>
</dbReference>
<dbReference type="InterPro" id="IPR052895">
    <property type="entry name" value="HetReg/Transcr_Mod"/>
</dbReference>
<sequence length="669" mass="74739">MYSSIDSSNKEIRLVELLPSLSTRSKIEFRLCTACLLPATTTEVEEFQANGEVRAFGPIKPVLVARIAGCDGSYESGEVFPYEALSYTWGVSQRGRTICYRSGRNERTMVPVTDNLFKALRGLRPRHGKPRLIWIDALCINQADLQERSAQVRFMPEIYRWAEIVNVWIGDPASVNIFVSALHMIAWGLRDASHTPPKFPEQHKDRFGLERLRQWTLRRHFISALVSTQPVWTGRAWCVQEYVVASQTRLAFGRASLNRPVWSLASYSADGIPVSWNQCEEVVALELHLDFLAGLVDQQRWSSGCSLDDGSVMSIIDNTDCSDPRDKLYAVLGLLRKDQLDSLSVDYGSPVWKVFAQATYSTIVSSGRLSVMQLSRQPGVELHATIPSLPSWAANLTKQPADSRAQQKLNTPGALDLQVEYLLHMNFAYNSSTALTSPSGEQWCSISQDLQHLRLRCSRLAVLSHLVSFEVDTYMGATSIYGLGITPWQGLVDAGTVSTDDQESTQIHTDTDIKGVIELPPISSLQEAISQLQRRTLDGFAGRKPDSTIPPSFAATWDDGNPSRHYFGYLNYAVRSSGGALAFVTDNNYLGWTPKGSQPGDCLAMVPNCSLAIVIRHQSPDEYWRFIGFAYLHHLTIGVSEEQDGLSRGAHFRRYWETIAEEGEDVWLC</sequence>
<evidence type="ECO:0000313" key="3">
    <source>
        <dbReference type="Proteomes" id="UP001302367"/>
    </source>
</evidence>
<dbReference type="PANTHER" id="PTHR24148:SF64">
    <property type="entry name" value="HETEROKARYON INCOMPATIBILITY DOMAIN-CONTAINING PROTEIN"/>
    <property type="match status" value="1"/>
</dbReference>
<proteinExistence type="predicted"/>
<dbReference type="RefSeq" id="XP_065458594.1">
    <property type="nucleotide sequence ID" value="XM_065602522.1"/>
</dbReference>
<keyword evidence="3" id="KW-1185">Reference proteome</keyword>
<name>A0ABZ0NIY2_CERBT</name>
<gene>
    <name evidence="2" type="ORF">RHO25_004108</name>
</gene>
<organism evidence="2 3">
    <name type="scientific">Cercospora beticola</name>
    <name type="common">Sugarbeet leaf spot fungus</name>
    <dbReference type="NCBI Taxonomy" id="122368"/>
    <lineage>
        <taxon>Eukaryota</taxon>
        <taxon>Fungi</taxon>
        <taxon>Dikarya</taxon>
        <taxon>Ascomycota</taxon>
        <taxon>Pezizomycotina</taxon>
        <taxon>Dothideomycetes</taxon>
        <taxon>Dothideomycetidae</taxon>
        <taxon>Mycosphaerellales</taxon>
        <taxon>Mycosphaerellaceae</taxon>
        <taxon>Cercospora</taxon>
    </lineage>
</organism>
<dbReference type="Pfam" id="PF06985">
    <property type="entry name" value="HET"/>
    <property type="match status" value="1"/>
</dbReference>
<evidence type="ECO:0000313" key="2">
    <source>
        <dbReference type="EMBL" id="WPA99490.1"/>
    </source>
</evidence>
<protein>
    <recommendedName>
        <fullName evidence="1">Heterokaryon incompatibility domain-containing protein</fullName>
    </recommendedName>
</protein>
<dbReference type="GeneID" id="90644059"/>
<evidence type="ECO:0000259" key="1">
    <source>
        <dbReference type="Pfam" id="PF06985"/>
    </source>
</evidence>
<feature type="domain" description="Heterokaryon incompatibility" evidence="1">
    <location>
        <begin position="82"/>
        <end position="241"/>
    </location>
</feature>